<evidence type="ECO:0000256" key="1">
    <source>
        <dbReference type="ARBA" id="ARBA00001947"/>
    </source>
</evidence>
<accession>A0AAN7TX26</accession>
<evidence type="ECO:0000256" key="7">
    <source>
        <dbReference type="ARBA" id="ARBA00022801"/>
    </source>
</evidence>
<dbReference type="Proteomes" id="UP001344447">
    <property type="component" value="Unassembled WGS sequence"/>
</dbReference>
<dbReference type="Pfam" id="PF19272">
    <property type="entry name" value="ASMase_C"/>
    <property type="match status" value="1"/>
</dbReference>
<evidence type="ECO:0000256" key="10">
    <source>
        <dbReference type="SAM" id="SignalP"/>
    </source>
</evidence>
<feature type="chain" id="PRO_5042867313" evidence="10">
    <location>
        <begin position="18"/>
        <end position="438"/>
    </location>
</feature>
<evidence type="ECO:0000256" key="6">
    <source>
        <dbReference type="ARBA" id="ARBA00022729"/>
    </source>
</evidence>
<comment type="subcellular location">
    <subcellularLocation>
        <location evidence="2">Secreted</location>
    </subcellularLocation>
</comment>
<dbReference type="PANTHER" id="PTHR10340">
    <property type="entry name" value="SPHINGOMYELIN PHOSPHODIESTERASE"/>
    <property type="match status" value="1"/>
</dbReference>
<feature type="signal peptide" evidence="10">
    <location>
        <begin position="1"/>
        <end position="17"/>
    </location>
</feature>
<keyword evidence="6 10" id="KW-0732">Signal</keyword>
<reference evidence="13 14" key="1">
    <citation type="submission" date="2023-11" db="EMBL/GenBank/DDBJ databases">
        <title>Dfirmibasis_genome.</title>
        <authorList>
            <person name="Edelbroek B."/>
            <person name="Kjellin J."/>
            <person name="Jerlstrom-Hultqvist J."/>
            <person name="Soderbom F."/>
        </authorList>
    </citation>
    <scope>NUCLEOTIDE SEQUENCE [LARGE SCALE GENOMIC DNA]</scope>
    <source>
        <strain evidence="13 14">TNS-C-14</strain>
    </source>
</reference>
<evidence type="ECO:0000256" key="8">
    <source>
        <dbReference type="ARBA" id="ARBA00022833"/>
    </source>
</evidence>
<evidence type="ECO:0000256" key="3">
    <source>
        <dbReference type="ARBA" id="ARBA00008234"/>
    </source>
</evidence>
<dbReference type="InterPro" id="IPR045473">
    <property type="entry name" value="ASM_C"/>
</dbReference>
<dbReference type="InterPro" id="IPR041805">
    <property type="entry name" value="ASMase/PPN1_MPP"/>
</dbReference>
<evidence type="ECO:0000259" key="12">
    <source>
        <dbReference type="Pfam" id="PF19272"/>
    </source>
</evidence>
<dbReference type="Pfam" id="PF00149">
    <property type="entry name" value="Metallophos"/>
    <property type="match status" value="1"/>
</dbReference>
<protein>
    <submittedName>
        <fullName evidence="13">Uncharacterized protein</fullName>
    </submittedName>
</protein>
<dbReference type="PANTHER" id="PTHR10340:SF53">
    <property type="entry name" value="SPHINGOMYELINASE PHOSPHODIESTERASE D"/>
    <property type="match status" value="1"/>
</dbReference>
<feature type="domain" description="Calcineurin-like phosphoesterase" evidence="11">
    <location>
        <begin position="22"/>
        <end position="290"/>
    </location>
</feature>
<keyword evidence="4" id="KW-0964">Secreted</keyword>
<keyword evidence="7" id="KW-0378">Hydrolase</keyword>
<proteinExistence type="inferred from homology"/>
<sequence length="438" mass="49668">MKIILILVLVLIVSIDALNNQFLHISDVHYSSAMNSLLYNSSVMCIGPQFTKEFDHHEHEMLVEDLERLNLPTSGLYGRYGCDTNQLLLEELISEMLNVNSNPDFIIYTGDGAGHGLPNGPWSESQSTLAKSLYQAYPNTQFIPTIGNNDVFPDYNSQCNDSNLQFLYETWAQWIPNNQVSSFLYRGSFIVQPIPGLTIISLNTILYSVKNKNTFANPQDPCGQFAWLEQQLITAKQAGNHVYIMGHIFPGLDPFYLQGTWKSQYQTSFFNITSDYQTTITAGFFGHIHRDEIRSIQYNDESLSNNNYFPMFIGSSITPVYFNNPTFKQFKYDSLSKNITDITAYFSDVYISNLKGQMNWTKEYDFVDTYGIDNQYGIGGDELNSLMQKMITVNSIFNNYDNYRSGSYLSDSPSMTCLINAATIDELNACTYTAANVA</sequence>
<keyword evidence="9" id="KW-0325">Glycoprotein</keyword>
<dbReference type="SUPFAM" id="SSF56300">
    <property type="entry name" value="Metallo-dependent phosphatases"/>
    <property type="match status" value="1"/>
</dbReference>
<evidence type="ECO:0000256" key="4">
    <source>
        <dbReference type="ARBA" id="ARBA00022525"/>
    </source>
</evidence>
<evidence type="ECO:0000256" key="2">
    <source>
        <dbReference type="ARBA" id="ARBA00004613"/>
    </source>
</evidence>
<keyword evidence="8" id="KW-0862">Zinc</keyword>
<dbReference type="AlphaFoldDB" id="A0AAN7TX26"/>
<keyword evidence="5" id="KW-0479">Metal-binding</keyword>
<name>A0AAN7TX26_9MYCE</name>
<evidence type="ECO:0000259" key="11">
    <source>
        <dbReference type="Pfam" id="PF00149"/>
    </source>
</evidence>
<gene>
    <name evidence="13" type="ORF">RB653_007784</name>
</gene>
<evidence type="ECO:0000313" key="13">
    <source>
        <dbReference type="EMBL" id="KAK5576640.1"/>
    </source>
</evidence>
<comment type="similarity">
    <text evidence="3">Belongs to the acid sphingomyelinase family.</text>
</comment>
<dbReference type="EMBL" id="JAVFKY010000005">
    <property type="protein sequence ID" value="KAK5576640.1"/>
    <property type="molecule type" value="Genomic_DNA"/>
</dbReference>
<organism evidence="13 14">
    <name type="scientific">Dictyostelium firmibasis</name>
    <dbReference type="NCBI Taxonomy" id="79012"/>
    <lineage>
        <taxon>Eukaryota</taxon>
        <taxon>Amoebozoa</taxon>
        <taxon>Evosea</taxon>
        <taxon>Eumycetozoa</taxon>
        <taxon>Dictyostelia</taxon>
        <taxon>Dictyosteliales</taxon>
        <taxon>Dictyosteliaceae</taxon>
        <taxon>Dictyostelium</taxon>
    </lineage>
</organism>
<dbReference type="FunFam" id="3.60.21.10:FF:000251">
    <property type="entry name" value="Sphingomyelinase phosphodiesterase D"/>
    <property type="match status" value="1"/>
</dbReference>
<feature type="domain" description="Sphingomyelin phosphodiesterase C-terminal" evidence="12">
    <location>
        <begin position="318"/>
        <end position="408"/>
    </location>
</feature>
<evidence type="ECO:0000256" key="5">
    <source>
        <dbReference type="ARBA" id="ARBA00022723"/>
    </source>
</evidence>
<dbReference type="InterPro" id="IPR029052">
    <property type="entry name" value="Metallo-depent_PP-like"/>
</dbReference>
<dbReference type="CDD" id="cd00842">
    <property type="entry name" value="MPP_ASMase"/>
    <property type="match status" value="1"/>
</dbReference>
<comment type="caution">
    <text evidence="13">The sequence shown here is derived from an EMBL/GenBank/DDBJ whole genome shotgun (WGS) entry which is preliminary data.</text>
</comment>
<dbReference type="GO" id="GO:0005615">
    <property type="term" value="C:extracellular space"/>
    <property type="evidence" value="ECO:0007669"/>
    <property type="project" value="TreeGrafter"/>
</dbReference>
<keyword evidence="14" id="KW-1185">Reference proteome</keyword>
<dbReference type="Gene3D" id="3.60.21.10">
    <property type="match status" value="1"/>
</dbReference>
<comment type="cofactor">
    <cofactor evidence="1">
        <name>Zn(2+)</name>
        <dbReference type="ChEBI" id="CHEBI:29105"/>
    </cofactor>
</comment>
<dbReference type="GO" id="GO:0046872">
    <property type="term" value="F:metal ion binding"/>
    <property type="evidence" value="ECO:0007669"/>
    <property type="project" value="UniProtKB-KW"/>
</dbReference>
<dbReference type="GO" id="GO:0008081">
    <property type="term" value="F:phosphoric diester hydrolase activity"/>
    <property type="evidence" value="ECO:0007669"/>
    <property type="project" value="TreeGrafter"/>
</dbReference>
<dbReference type="InterPro" id="IPR004843">
    <property type="entry name" value="Calcineurin-like_PHP"/>
</dbReference>
<evidence type="ECO:0000313" key="14">
    <source>
        <dbReference type="Proteomes" id="UP001344447"/>
    </source>
</evidence>
<evidence type="ECO:0000256" key="9">
    <source>
        <dbReference type="ARBA" id="ARBA00023180"/>
    </source>
</evidence>